<gene>
    <name evidence="1" type="ORF">CSF007_1995</name>
</gene>
<dbReference type="EMBL" id="LN681231">
    <property type="protein sequence ID" value="CEK26184.1"/>
    <property type="molecule type" value="Genomic_DNA"/>
</dbReference>
<accession>A0A0A8VDY9</accession>
<name>A0A0A8VDY9_YERRU</name>
<dbReference type="AlphaFoldDB" id="A0A0A8VDY9"/>
<protein>
    <submittedName>
        <fullName evidence="1">Uncharacterized protein</fullName>
    </submittedName>
</protein>
<proteinExistence type="predicted"/>
<evidence type="ECO:0000313" key="1">
    <source>
        <dbReference type="EMBL" id="CEK26184.1"/>
    </source>
</evidence>
<reference evidence="1" key="1">
    <citation type="journal article" date="2015" name="Genome Announc.">
        <title>Complete Genome Sequence of Yersinia ruckeri Strain CSF007-82, Etiologic Agent of Red Mouth Disease in Salmonid Fish.</title>
        <authorList>
            <person name="Nelson M.C."/>
            <person name="LaPatra S.E."/>
            <person name="Welch T.J."/>
            <person name="Graf J."/>
        </authorList>
    </citation>
    <scope>NUCLEOTIDE SEQUENCE</scope>
    <source>
        <strain evidence="1">CSF007-82</strain>
    </source>
</reference>
<organism evidence="1">
    <name type="scientific">Yersinia ruckeri</name>
    <dbReference type="NCBI Taxonomy" id="29486"/>
    <lineage>
        <taxon>Bacteria</taxon>
        <taxon>Pseudomonadati</taxon>
        <taxon>Pseudomonadota</taxon>
        <taxon>Gammaproteobacteria</taxon>
        <taxon>Enterobacterales</taxon>
        <taxon>Yersiniaceae</taxon>
        <taxon>Yersinia</taxon>
    </lineage>
</organism>
<sequence>MIFNSFLVKITLKYLLEPIVLLPIFPPKIILVQTRKLN</sequence>